<gene>
    <name evidence="8" type="primary">yqeK</name>
    <name evidence="8" type="ORF">BBEV_1198</name>
</gene>
<evidence type="ECO:0000256" key="4">
    <source>
        <dbReference type="ARBA" id="ARBA00022801"/>
    </source>
</evidence>
<dbReference type="InterPro" id="IPR005249">
    <property type="entry name" value="YqeK"/>
</dbReference>
<comment type="catalytic activity">
    <reaction evidence="6">
        <text>P(1),P(4)-bis(5'-adenosyl) tetraphosphate + H2O = 2 ADP + 2 H(+)</text>
        <dbReference type="Rhea" id="RHEA:24252"/>
        <dbReference type="ChEBI" id="CHEBI:15377"/>
        <dbReference type="ChEBI" id="CHEBI:15378"/>
        <dbReference type="ChEBI" id="CHEBI:58141"/>
        <dbReference type="ChEBI" id="CHEBI:456216"/>
        <dbReference type="EC" id="3.6.1.41"/>
    </reaction>
</comment>
<dbReference type="GO" id="GO:0008803">
    <property type="term" value="F:bis(5'-nucleosyl)-tetraphosphatase (symmetrical) activity"/>
    <property type="evidence" value="ECO:0007669"/>
    <property type="project" value="UniProtKB-EC"/>
</dbReference>
<dbReference type="RefSeq" id="WP_069364639.1">
    <property type="nucleotide sequence ID" value="NZ_CP012502.1"/>
</dbReference>
<keyword evidence="9" id="KW-1185">Reference proteome</keyword>
<keyword evidence="5" id="KW-0408">Iron</keyword>
<dbReference type="PROSITE" id="PS51831">
    <property type="entry name" value="HD"/>
    <property type="match status" value="1"/>
</dbReference>
<sequence length="187" mass="21435">MNETQAFEQVKQALKPKRFEHTIRVVTTAEKLQNRFGGNLEVIRMAAILHDYAKYRPVEEMKQEVRANDELPLEILDYGEEILHAFVGSVYLKKELQVTDNRILDAVSYHTTGRAGMTLEEKIVFLADYIEPGRTFKQAALVREIAEKNLNQACFTSLGFTIQFLAGKGLPIYPDTFIGYNDLYKQI</sequence>
<dbReference type="Pfam" id="PF01966">
    <property type="entry name" value="HD"/>
    <property type="match status" value="1"/>
</dbReference>
<dbReference type="NCBIfam" id="TIGR00488">
    <property type="entry name" value="bis(5'-nucleosyl)-tetraphosphatase (symmetrical) YqeK"/>
    <property type="match status" value="1"/>
</dbReference>
<name>A0A1D7QU67_9BACI</name>
<dbReference type="GO" id="GO:0046872">
    <property type="term" value="F:metal ion binding"/>
    <property type="evidence" value="ECO:0007669"/>
    <property type="project" value="UniProtKB-KW"/>
</dbReference>
<dbReference type="GO" id="GO:0000166">
    <property type="term" value="F:nucleotide binding"/>
    <property type="evidence" value="ECO:0007669"/>
    <property type="project" value="UniProtKB-KW"/>
</dbReference>
<accession>A0A1D7QU67</accession>
<dbReference type="STRING" id="632773.BBEV_1198"/>
<dbReference type="PATRIC" id="fig|632773.3.peg.1269"/>
<dbReference type="AlphaFoldDB" id="A0A1D7QU67"/>
<evidence type="ECO:0000256" key="1">
    <source>
        <dbReference type="ARBA" id="ARBA00012506"/>
    </source>
</evidence>
<evidence type="ECO:0000256" key="5">
    <source>
        <dbReference type="ARBA" id="ARBA00023004"/>
    </source>
</evidence>
<dbReference type="InterPro" id="IPR006674">
    <property type="entry name" value="HD_domain"/>
</dbReference>
<dbReference type="InterPro" id="IPR003607">
    <property type="entry name" value="HD/PDEase_dom"/>
</dbReference>
<dbReference type="CDD" id="cd00077">
    <property type="entry name" value="HDc"/>
    <property type="match status" value="1"/>
</dbReference>
<feature type="domain" description="HD" evidence="7">
    <location>
        <begin position="18"/>
        <end position="133"/>
    </location>
</feature>
<dbReference type="EMBL" id="CP012502">
    <property type="protein sequence ID" value="AOM82566.1"/>
    <property type="molecule type" value="Genomic_DNA"/>
</dbReference>
<organism evidence="8 9">
    <name type="scientific">Salisediminibacterium beveridgei</name>
    <dbReference type="NCBI Taxonomy" id="632773"/>
    <lineage>
        <taxon>Bacteria</taxon>
        <taxon>Bacillati</taxon>
        <taxon>Bacillota</taxon>
        <taxon>Bacilli</taxon>
        <taxon>Bacillales</taxon>
        <taxon>Bacillaceae</taxon>
        <taxon>Salisediminibacterium</taxon>
    </lineage>
</organism>
<dbReference type="PANTHER" id="PTHR35795">
    <property type="entry name" value="SLR1885 PROTEIN"/>
    <property type="match status" value="1"/>
</dbReference>
<protein>
    <recommendedName>
        <fullName evidence="1">bis(5'-nucleosyl)-tetraphosphatase (symmetrical)</fullName>
        <ecNumber evidence="1">3.6.1.41</ecNumber>
    </recommendedName>
</protein>
<keyword evidence="3" id="KW-0547">Nucleotide-binding</keyword>
<dbReference type="SMART" id="SM00471">
    <property type="entry name" value="HDc"/>
    <property type="match status" value="1"/>
</dbReference>
<dbReference type="Proteomes" id="UP000094463">
    <property type="component" value="Chromosome"/>
</dbReference>
<evidence type="ECO:0000256" key="2">
    <source>
        <dbReference type="ARBA" id="ARBA00022723"/>
    </source>
</evidence>
<evidence type="ECO:0000256" key="3">
    <source>
        <dbReference type="ARBA" id="ARBA00022741"/>
    </source>
</evidence>
<dbReference type="InterPro" id="IPR051094">
    <property type="entry name" value="Diverse_Catalytic_Enzymes"/>
</dbReference>
<dbReference type="EC" id="3.6.1.41" evidence="1"/>
<keyword evidence="4 8" id="KW-0378">Hydrolase</keyword>
<proteinExistence type="predicted"/>
<dbReference type="OrthoDB" id="9782134at2"/>
<evidence type="ECO:0000313" key="9">
    <source>
        <dbReference type="Proteomes" id="UP000094463"/>
    </source>
</evidence>
<dbReference type="Gene3D" id="1.10.3210.10">
    <property type="entry name" value="Hypothetical protein af1432"/>
    <property type="match status" value="1"/>
</dbReference>
<evidence type="ECO:0000313" key="8">
    <source>
        <dbReference type="EMBL" id="AOM82566.1"/>
    </source>
</evidence>
<dbReference type="PANTHER" id="PTHR35795:SF1">
    <property type="entry name" value="BIS(5'-NUCLEOSYL)-TETRAPHOSPHATASE, SYMMETRICAL"/>
    <property type="match status" value="1"/>
</dbReference>
<dbReference type="SUPFAM" id="SSF109604">
    <property type="entry name" value="HD-domain/PDEase-like"/>
    <property type="match status" value="1"/>
</dbReference>
<reference evidence="8 9" key="1">
    <citation type="submission" date="2015-08" db="EMBL/GenBank/DDBJ databases">
        <title>The complete genome sequence of Bacillus beveridgei MLTeJB.</title>
        <authorList>
            <person name="Hanson T.E."/>
            <person name="Mesa C."/>
            <person name="Basesman S.M."/>
            <person name="Oremland R.S."/>
        </authorList>
    </citation>
    <scope>NUCLEOTIDE SEQUENCE [LARGE SCALE GENOMIC DNA]</scope>
    <source>
        <strain evidence="8 9">MLTeJB</strain>
    </source>
</reference>
<evidence type="ECO:0000259" key="7">
    <source>
        <dbReference type="PROSITE" id="PS51831"/>
    </source>
</evidence>
<dbReference type="KEGG" id="bbev:BBEV_1198"/>
<evidence type="ECO:0000256" key="6">
    <source>
        <dbReference type="ARBA" id="ARBA00049417"/>
    </source>
</evidence>
<keyword evidence="2" id="KW-0479">Metal-binding</keyword>